<proteinExistence type="predicted"/>
<evidence type="ECO:0000313" key="1">
    <source>
        <dbReference type="EMBL" id="RRT39333.1"/>
    </source>
</evidence>
<dbReference type="Proteomes" id="UP000287651">
    <property type="component" value="Unassembled WGS sequence"/>
</dbReference>
<dbReference type="EMBL" id="AMZH03020277">
    <property type="protein sequence ID" value="RRT39333.1"/>
    <property type="molecule type" value="Genomic_DNA"/>
</dbReference>
<reference evidence="1 2" key="1">
    <citation type="journal article" date="2014" name="Agronomy (Basel)">
        <title>A Draft Genome Sequence for Ensete ventricosum, the Drought-Tolerant Tree Against Hunger.</title>
        <authorList>
            <person name="Harrison J."/>
            <person name="Moore K.A."/>
            <person name="Paszkiewicz K."/>
            <person name="Jones T."/>
            <person name="Grant M."/>
            <person name="Ambacheew D."/>
            <person name="Muzemil S."/>
            <person name="Studholme D.J."/>
        </authorList>
    </citation>
    <scope>NUCLEOTIDE SEQUENCE [LARGE SCALE GENOMIC DNA]</scope>
</reference>
<dbReference type="AlphaFoldDB" id="A0A426XIQ9"/>
<name>A0A426XIQ9_ENSVE</name>
<gene>
    <name evidence="1" type="ORF">B296_00059224</name>
</gene>
<comment type="caution">
    <text evidence="1">The sequence shown here is derived from an EMBL/GenBank/DDBJ whole genome shotgun (WGS) entry which is preliminary data.</text>
</comment>
<accession>A0A426XIQ9</accession>
<organism evidence="1 2">
    <name type="scientific">Ensete ventricosum</name>
    <name type="common">Abyssinian banana</name>
    <name type="synonym">Musa ensete</name>
    <dbReference type="NCBI Taxonomy" id="4639"/>
    <lineage>
        <taxon>Eukaryota</taxon>
        <taxon>Viridiplantae</taxon>
        <taxon>Streptophyta</taxon>
        <taxon>Embryophyta</taxon>
        <taxon>Tracheophyta</taxon>
        <taxon>Spermatophyta</taxon>
        <taxon>Magnoliopsida</taxon>
        <taxon>Liliopsida</taxon>
        <taxon>Zingiberales</taxon>
        <taxon>Musaceae</taxon>
        <taxon>Ensete</taxon>
    </lineage>
</organism>
<evidence type="ECO:0000313" key="2">
    <source>
        <dbReference type="Proteomes" id="UP000287651"/>
    </source>
</evidence>
<protein>
    <submittedName>
        <fullName evidence="1">Uncharacterized protein</fullName>
    </submittedName>
</protein>
<sequence>MKTPRKGRAGVFVEERRGERWRRAGTRRSYSPMQTKLVCRNGNRWDRSSATGRRLFPPRLLLHVLRHYCCNREIQIVFYLLLDVATHISVSRSTCEWRTLFLRCTRCMSGRSRSLEEKDGFMGRHLLHANDSSSERREVHAFTGGAGHGTLLLLLLLLHARPRLQSSTKRCPCLAALKYAQASSS</sequence>